<dbReference type="GeneID" id="54490935"/>
<evidence type="ECO:0000313" key="2">
    <source>
        <dbReference type="EMBL" id="KAF2756572.1"/>
    </source>
</evidence>
<dbReference type="EMBL" id="ML996575">
    <property type="protein sequence ID" value="KAF2756572.1"/>
    <property type="molecule type" value="Genomic_DNA"/>
</dbReference>
<proteinExistence type="predicted"/>
<organism evidence="2 3">
    <name type="scientific">Pseudovirgaria hyperparasitica</name>
    <dbReference type="NCBI Taxonomy" id="470096"/>
    <lineage>
        <taxon>Eukaryota</taxon>
        <taxon>Fungi</taxon>
        <taxon>Dikarya</taxon>
        <taxon>Ascomycota</taxon>
        <taxon>Pezizomycotina</taxon>
        <taxon>Dothideomycetes</taxon>
        <taxon>Dothideomycetes incertae sedis</taxon>
        <taxon>Acrospermales</taxon>
        <taxon>Acrospermaceae</taxon>
        <taxon>Pseudovirgaria</taxon>
    </lineage>
</organism>
<dbReference type="AlphaFoldDB" id="A0A6A6W0Z7"/>
<evidence type="ECO:0000313" key="3">
    <source>
        <dbReference type="Proteomes" id="UP000799437"/>
    </source>
</evidence>
<feature type="region of interest" description="Disordered" evidence="1">
    <location>
        <begin position="173"/>
        <end position="197"/>
    </location>
</feature>
<keyword evidence="3" id="KW-1185">Reference proteome</keyword>
<dbReference type="InterPro" id="IPR018853">
    <property type="entry name" value="DUF2457"/>
</dbReference>
<accession>A0A6A6W0Z7</accession>
<dbReference type="OrthoDB" id="2011769at2759"/>
<feature type="region of interest" description="Disordered" evidence="1">
    <location>
        <begin position="691"/>
        <end position="710"/>
    </location>
</feature>
<feature type="region of interest" description="Disordered" evidence="1">
    <location>
        <begin position="333"/>
        <end position="415"/>
    </location>
</feature>
<dbReference type="RefSeq" id="XP_033599023.1">
    <property type="nucleotide sequence ID" value="XM_033749881.1"/>
</dbReference>
<protein>
    <submittedName>
        <fullName evidence="2">Uncharacterized protein</fullName>
    </submittedName>
</protein>
<gene>
    <name evidence="2" type="ORF">EJ05DRAFT_68239</name>
</gene>
<feature type="compositionally biased region" description="Basic and acidic residues" evidence="1">
    <location>
        <begin position="694"/>
        <end position="710"/>
    </location>
</feature>
<feature type="compositionally biased region" description="Polar residues" evidence="1">
    <location>
        <begin position="54"/>
        <end position="67"/>
    </location>
</feature>
<feature type="compositionally biased region" description="Basic and acidic residues" evidence="1">
    <location>
        <begin position="250"/>
        <end position="264"/>
    </location>
</feature>
<feature type="region of interest" description="Disordered" evidence="1">
    <location>
        <begin position="498"/>
        <end position="610"/>
    </location>
</feature>
<evidence type="ECO:0000256" key="1">
    <source>
        <dbReference type="SAM" id="MobiDB-lite"/>
    </source>
</evidence>
<reference evidence="2" key="1">
    <citation type="journal article" date="2020" name="Stud. Mycol.">
        <title>101 Dothideomycetes genomes: a test case for predicting lifestyles and emergence of pathogens.</title>
        <authorList>
            <person name="Haridas S."/>
            <person name="Albert R."/>
            <person name="Binder M."/>
            <person name="Bloem J."/>
            <person name="Labutti K."/>
            <person name="Salamov A."/>
            <person name="Andreopoulos B."/>
            <person name="Baker S."/>
            <person name="Barry K."/>
            <person name="Bills G."/>
            <person name="Bluhm B."/>
            <person name="Cannon C."/>
            <person name="Castanera R."/>
            <person name="Culley D."/>
            <person name="Daum C."/>
            <person name="Ezra D."/>
            <person name="Gonzalez J."/>
            <person name="Henrissat B."/>
            <person name="Kuo A."/>
            <person name="Liang C."/>
            <person name="Lipzen A."/>
            <person name="Lutzoni F."/>
            <person name="Magnuson J."/>
            <person name="Mondo S."/>
            <person name="Nolan M."/>
            <person name="Ohm R."/>
            <person name="Pangilinan J."/>
            <person name="Park H.-J."/>
            <person name="Ramirez L."/>
            <person name="Alfaro M."/>
            <person name="Sun H."/>
            <person name="Tritt A."/>
            <person name="Yoshinaga Y."/>
            <person name="Zwiers L.-H."/>
            <person name="Turgeon B."/>
            <person name="Goodwin S."/>
            <person name="Spatafora J."/>
            <person name="Crous P."/>
            <person name="Grigoriev I."/>
        </authorList>
    </citation>
    <scope>NUCLEOTIDE SEQUENCE</scope>
    <source>
        <strain evidence="2">CBS 121739</strain>
    </source>
</reference>
<sequence length="743" mass="81797">MDQTSGQLNVAVDTVCVSCGEIATEVDEPPDHPPQRTPGPVSSLAAETDKFTKTRPTSSRRQESLLTQALHVSEPETHSEEDPCLQSPKDYSSADLTSDCGFTSCGTRNSSPSPPCPPSMFNILPVFSKLDFNPSQVKIQTDDDHVVPQGQAMPESTLEANLGRKRCITFACGRKASPTPTPTPRVQTPPKMEQTAPVKRGCTIRFACPSKVLAEQPMHLQEKKPKISRAASPAPSLLKQRESIPASPRQHRDSDSTVRNDSPKSVRKVASTNHKRTLSGNSDLGRSEATRFHAFASGKEEDDDWTKEATCHRSRLTVSDTLKIENCLRKLGEEAEEEALQEEQDVDEEDENEDDDDDDEFGGAGANDMDEDSDDGFHTDNEAGFASSDDESDAGSDYDWWAPGPGAGLSTAATSTDHLEHIRPLGRRSFSDSSVGSPDSEVAFLTHHKSSPNRLRRRKRNAININVEPTPELPDSTDFVCGTLDEDRPLEDAYASAIERRRAAKHRTTPQDIDPSFPTSDPELDDDEEETRTGSVSDQHMLMHGAFDSMDEDEPRTARPSKKATTPVRMRSPPPAAMRRTRSPAPIRRAHTGTPPKRMRSPALRPPRRASLIHSPPAVRVSNLHFVGMAERPSMQIAASLPRAPVMNPLSPLDYDDDESNDLPSRGAIDIKAGLEQKRQRRLQKLYQKHCRKQAKEGEKKPSPGKGCERMREIGLEMAAYNKSKRAPINAAPATKDPLMISV</sequence>
<name>A0A6A6W0Z7_9PEZI</name>
<feature type="region of interest" description="Disordered" evidence="1">
    <location>
        <begin position="220"/>
        <end position="308"/>
    </location>
</feature>
<feature type="region of interest" description="Disordered" evidence="1">
    <location>
        <begin position="459"/>
        <end position="483"/>
    </location>
</feature>
<dbReference type="Proteomes" id="UP000799437">
    <property type="component" value="Unassembled WGS sequence"/>
</dbReference>
<feature type="region of interest" description="Disordered" evidence="1">
    <location>
        <begin position="23"/>
        <end position="90"/>
    </location>
</feature>
<dbReference type="Pfam" id="PF10446">
    <property type="entry name" value="DUF2457"/>
    <property type="match status" value="1"/>
</dbReference>
<feature type="compositionally biased region" description="Acidic residues" evidence="1">
    <location>
        <begin position="334"/>
        <end position="361"/>
    </location>
</feature>